<accession>A0A3B0S8P7</accession>
<reference evidence="1" key="1">
    <citation type="submission" date="2018-06" db="EMBL/GenBank/DDBJ databases">
        <authorList>
            <person name="Zhirakovskaya E."/>
        </authorList>
    </citation>
    <scope>NUCLEOTIDE SEQUENCE</scope>
</reference>
<organism evidence="1">
    <name type="scientific">hydrothermal vent metagenome</name>
    <dbReference type="NCBI Taxonomy" id="652676"/>
    <lineage>
        <taxon>unclassified sequences</taxon>
        <taxon>metagenomes</taxon>
        <taxon>ecological metagenomes</taxon>
    </lineage>
</organism>
<dbReference type="AlphaFoldDB" id="A0A3B0S8P7"/>
<evidence type="ECO:0000313" key="1">
    <source>
        <dbReference type="EMBL" id="VAW02685.1"/>
    </source>
</evidence>
<dbReference type="EMBL" id="UOEG01000246">
    <property type="protein sequence ID" value="VAW02685.1"/>
    <property type="molecule type" value="Genomic_DNA"/>
</dbReference>
<name>A0A3B0S8P7_9ZZZZ</name>
<sequence>MYAPPSSVDDLYCPLNMSRRSLWSLPNILWPGILQKCQPPPAPWRGLLRAAQFIENVGKFAMLRDAWLSVLPPPGRGLAFLQNTSLAMYSQRLWNFIPAPTVVFPASPARLKTTAR</sequence>
<gene>
    <name evidence="1" type="ORF">MNBD_ALPHA07-965</name>
</gene>
<protein>
    <submittedName>
        <fullName evidence="1">Uncharacterized protein</fullName>
    </submittedName>
</protein>
<proteinExistence type="predicted"/>